<evidence type="ECO:0000313" key="4">
    <source>
        <dbReference type="Proteomes" id="UP000050277"/>
    </source>
</evidence>
<dbReference type="EMBL" id="LGKP01000040">
    <property type="protein sequence ID" value="KPL80239.1"/>
    <property type="molecule type" value="Genomic_DNA"/>
</dbReference>
<evidence type="ECO:0000256" key="2">
    <source>
        <dbReference type="SAM" id="Phobius"/>
    </source>
</evidence>
<dbReference type="AlphaFoldDB" id="A0A0P6Y4X3"/>
<reference evidence="3 4" key="1">
    <citation type="submission" date="2015-07" db="EMBL/GenBank/DDBJ databases">
        <title>Whole genome sequence of Herpetosiphon geysericola DSM 7119.</title>
        <authorList>
            <person name="Hemp J."/>
            <person name="Ward L.M."/>
            <person name="Pace L.A."/>
            <person name="Fischer W.W."/>
        </authorList>
    </citation>
    <scope>NUCLEOTIDE SEQUENCE [LARGE SCALE GENOMIC DNA]</scope>
    <source>
        <strain evidence="3 4">DSM 7119</strain>
    </source>
</reference>
<organism evidence="3 4">
    <name type="scientific">Herpetosiphon geysericola</name>
    <dbReference type="NCBI Taxonomy" id="70996"/>
    <lineage>
        <taxon>Bacteria</taxon>
        <taxon>Bacillati</taxon>
        <taxon>Chloroflexota</taxon>
        <taxon>Chloroflexia</taxon>
        <taxon>Herpetosiphonales</taxon>
        <taxon>Herpetosiphonaceae</taxon>
        <taxon>Herpetosiphon</taxon>
    </lineage>
</organism>
<accession>A0A0P6Y4X3</accession>
<evidence type="ECO:0000256" key="1">
    <source>
        <dbReference type="SAM" id="MobiDB-lite"/>
    </source>
</evidence>
<name>A0A0P6Y4X3_9CHLR</name>
<dbReference type="RefSeq" id="WP_054537125.1">
    <property type="nucleotide sequence ID" value="NZ_LGKP01000040.1"/>
</dbReference>
<sequence length="141" mass="15757">MSKFTEQDRIEGRIAGRDGKSGIPFVHSKAYYEGLQEGMNERRNSSGSSNSKPTSYESFSTGNSVSSSSWTREDKIDGFIFIVYWAFVIIVSLLNYGNGTGSKDIEFPLSVILGFGFGMVGFWIVRLFVAPIIDFILTMFF</sequence>
<feature type="compositionally biased region" description="Low complexity" evidence="1">
    <location>
        <begin position="58"/>
        <end position="69"/>
    </location>
</feature>
<feature type="compositionally biased region" description="Basic and acidic residues" evidence="1">
    <location>
        <begin position="1"/>
        <end position="20"/>
    </location>
</feature>
<keyword evidence="2" id="KW-1133">Transmembrane helix</keyword>
<feature type="region of interest" description="Disordered" evidence="1">
    <location>
        <begin position="1"/>
        <end position="24"/>
    </location>
</feature>
<protein>
    <submittedName>
        <fullName evidence="3">Uncharacterized protein</fullName>
    </submittedName>
</protein>
<feature type="region of interest" description="Disordered" evidence="1">
    <location>
        <begin position="39"/>
        <end position="70"/>
    </location>
</feature>
<feature type="transmembrane region" description="Helical" evidence="2">
    <location>
        <begin position="78"/>
        <end position="97"/>
    </location>
</feature>
<dbReference type="Proteomes" id="UP000050277">
    <property type="component" value="Unassembled WGS sequence"/>
</dbReference>
<comment type="caution">
    <text evidence="3">The sequence shown here is derived from an EMBL/GenBank/DDBJ whole genome shotgun (WGS) entry which is preliminary data.</text>
</comment>
<gene>
    <name evidence="3" type="ORF">SE18_24605</name>
</gene>
<proteinExistence type="predicted"/>
<feature type="transmembrane region" description="Helical" evidence="2">
    <location>
        <begin position="109"/>
        <end position="137"/>
    </location>
</feature>
<keyword evidence="2" id="KW-0472">Membrane</keyword>
<evidence type="ECO:0000313" key="3">
    <source>
        <dbReference type="EMBL" id="KPL80239.1"/>
    </source>
</evidence>
<keyword evidence="2" id="KW-0812">Transmembrane</keyword>
<keyword evidence="4" id="KW-1185">Reference proteome</keyword>